<evidence type="ECO:0000256" key="3">
    <source>
        <dbReference type="ARBA" id="ARBA00022692"/>
    </source>
</evidence>
<reference evidence="8 9" key="1">
    <citation type="submission" date="2018-01" db="EMBL/GenBank/DDBJ databases">
        <title>Whole genome analyses suggest that Burkholderia sensu lato contains two further novel genera in the rhizoxinica-symbiotica group Mycetohabitans gen. nov., and Trinickia gen. nov.: implications for the evolution of diazotrophy and nodulation in the Burkholderiaceae.</title>
        <authorList>
            <person name="Estrada-de los Santos P."/>
            <person name="Palmer M."/>
            <person name="Chavez-Ramirez B."/>
            <person name="Beukes C."/>
            <person name="Steenkamp E.T."/>
            <person name="Hirsch A.M."/>
            <person name="Manyaka P."/>
            <person name="Maluk M."/>
            <person name="Lafos M."/>
            <person name="Crook M."/>
            <person name="Gross E."/>
            <person name="Simon M.F."/>
            <person name="Bueno dos Reis Junior F."/>
            <person name="Poole P.S."/>
            <person name="Venter S.N."/>
            <person name="James E.K."/>
        </authorList>
    </citation>
    <scope>NUCLEOTIDE SEQUENCE [LARGE SCALE GENOMIC DNA]</scope>
    <source>
        <strain evidence="8 9">GIMN1.004</strain>
    </source>
</reference>
<dbReference type="PANTHER" id="PTHR31885:SF6">
    <property type="entry name" value="GH04784P"/>
    <property type="match status" value="1"/>
</dbReference>
<gene>
    <name evidence="8" type="ORF">C0Z18_00825</name>
</gene>
<keyword evidence="4 7" id="KW-1133">Transmembrane helix</keyword>
<keyword evidence="9" id="KW-1185">Reference proteome</keyword>
<evidence type="ECO:0008006" key="10">
    <source>
        <dbReference type="Google" id="ProtNLM"/>
    </source>
</evidence>
<feature type="transmembrane region" description="Helical" evidence="7">
    <location>
        <begin position="198"/>
        <end position="216"/>
    </location>
</feature>
<comment type="similarity">
    <text evidence="2">Belongs to the TMEM86 family.</text>
</comment>
<accession>A0A2N7W2Y0</accession>
<dbReference type="EMBL" id="PNYA01000001">
    <property type="protein sequence ID" value="PMS23755.1"/>
    <property type="molecule type" value="Genomic_DNA"/>
</dbReference>
<evidence type="ECO:0000256" key="6">
    <source>
        <dbReference type="SAM" id="MobiDB-lite"/>
    </source>
</evidence>
<dbReference type="PANTHER" id="PTHR31885">
    <property type="entry name" value="GH04784P"/>
    <property type="match status" value="1"/>
</dbReference>
<proteinExistence type="inferred from homology"/>
<evidence type="ECO:0000256" key="7">
    <source>
        <dbReference type="SAM" id="Phobius"/>
    </source>
</evidence>
<dbReference type="GO" id="GO:0016787">
    <property type="term" value="F:hydrolase activity"/>
    <property type="evidence" value="ECO:0007669"/>
    <property type="project" value="TreeGrafter"/>
</dbReference>
<evidence type="ECO:0000256" key="4">
    <source>
        <dbReference type="ARBA" id="ARBA00022989"/>
    </source>
</evidence>
<sequence>MSVPESTPAGPNEESKEDAALSSRGAPLESAASQTRRLWMVAAGAALAYGVSLRGAPYPDQAAAKVLMCALLFLACARHEPPGERVRLMAALAASAAGDALLALPQLAFSFMGGLGAFLVAHLAYCALLAPRAFGPAGLWRGVPFWRRAAVPLLGACAAAMYAVFFPHLGPLAVAVAIYMLALCAMASLALLAKPGGIALSLGALAFVASDAMIGIDRFLSPFQGSDYAIWFSYAAAQLSLTAGILLFEAPERPDGFPTANTPD</sequence>
<evidence type="ECO:0000256" key="5">
    <source>
        <dbReference type="ARBA" id="ARBA00023136"/>
    </source>
</evidence>
<dbReference type="Pfam" id="PF07947">
    <property type="entry name" value="YhhN"/>
    <property type="match status" value="1"/>
</dbReference>
<feature type="transmembrane region" description="Helical" evidence="7">
    <location>
        <begin position="172"/>
        <end position="191"/>
    </location>
</feature>
<evidence type="ECO:0000313" key="9">
    <source>
        <dbReference type="Proteomes" id="UP000235616"/>
    </source>
</evidence>
<dbReference type="InterPro" id="IPR012506">
    <property type="entry name" value="TMEM86B-like"/>
</dbReference>
<keyword evidence="3 7" id="KW-0812">Transmembrane</keyword>
<evidence type="ECO:0000313" key="8">
    <source>
        <dbReference type="EMBL" id="PMS23755.1"/>
    </source>
</evidence>
<keyword evidence="5 7" id="KW-0472">Membrane</keyword>
<feature type="transmembrane region" description="Helical" evidence="7">
    <location>
        <begin position="115"/>
        <end position="134"/>
    </location>
</feature>
<comment type="caution">
    <text evidence="8">The sequence shown here is derived from an EMBL/GenBank/DDBJ whole genome shotgun (WGS) entry which is preliminary data.</text>
</comment>
<dbReference type="GO" id="GO:0016020">
    <property type="term" value="C:membrane"/>
    <property type="evidence" value="ECO:0007669"/>
    <property type="project" value="UniProtKB-SubCell"/>
</dbReference>
<feature type="transmembrane region" description="Helical" evidence="7">
    <location>
        <begin position="228"/>
        <end position="248"/>
    </location>
</feature>
<dbReference type="AlphaFoldDB" id="A0A2N7W2Y0"/>
<comment type="subcellular location">
    <subcellularLocation>
        <location evidence="1">Membrane</location>
        <topology evidence="1">Multi-pass membrane protein</topology>
    </subcellularLocation>
</comment>
<dbReference type="Proteomes" id="UP000235616">
    <property type="component" value="Unassembled WGS sequence"/>
</dbReference>
<evidence type="ECO:0000256" key="1">
    <source>
        <dbReference type="ARBA" id="ARBA00004141"/>
    </source>
</evidence>
<feature type="transmembrane region" description="Helical" evidence="7">
    <location>
        <begin position="146"/>
        <end position="166"/>
    </location>
</feature>
<dbReference type="OrthoDB" id="8925650at2"/>
<organism evidence="8 9">
    <name type="scientific">Trinickia dabaoshanensis</name>
    <dbReference type="NCBI Taxonomy" id="564714"/>
    <lineage>
        <taxon>Bacteria</taxon>
        <taxon>Pseudomonadati</taxon>
        <taxon>Pseudomonadota</taxon>
        <taxon>Betaproteobacteria</taxon>
        <taxon>Burkholderiales</taxon>
        <taxon>Burkholderiaceae</taxon>
        <taxon>Trinickia</taxon>
    </lineage>
</organism>
<name>A0A2N7W2Y0_9BURK</name>
<protein>
    <recommendedName>
        <fullName evidence="10">Lysoplasmalogenase</fullName>
    </recommendedName>
</protein>
<evidence type="ECO:0000256" key="2">
    <source>
        <dbReference type="ARBA" id="ARBA00007375"/>
    </source>
</evidence>
<feature type="region of interest" description="Disordered" evidence="6">
    <location>
        <begin position="1"/>
        <end position="26"/>
    </location>
</feature>